<accession>A0A0F9M585</accession>
<organism evidence="1">
    <name type="scientific">marine sediment metagenome</name>
    <dbReference type="NCBI Taxonomy" id="412755"/>
    <lineage>
        <taxon>unclassified sequences</taxon>
        <taxon>metagenomes</taxon>
        <taxon>ecological metagenomes</taxon>
    </lineage>
</organism>
<proteinExistence type="predicted"/>
<comment type="caution">
    <text evidence="1">The sequence shown here is derived from an EMBL/GenBank/DDBJ whole genome shotgun (WGS) entry which is preliminary data.</text>
</comment>
<sequence>MMNEETLQWAVDNEVKLQFKKLQDRFCLIVIVQDPCGNEPYYTAFWPDDTNLSQQINSSITALREAVDGPSTDLIDEMIQNLEEQVHG</sequence>
<reference evidence="1" key="1">
    <citation type="journal article" date="2015" name="Nature">
        <title>Complex archaea that bridge the gap between prokaryotes and eukaryotes.</title>
        <authorList>
            <person name="Spang A."/>
            <person name="Saw J.H."/>
            <person name="Jorgensen S.L."/>
            <person name="Zaremba-Niedzwiedzka K."/>
            <person name="Martijn J."/>
            <person name="Lind A.E."/>
            <person name="van Eijk R."/>
            <person name="Schleper C."/>
            <person name="Guy L."/>
            <person name="Ettema T.J."/>
        </authorList>
    </citation>
    <scope>NUCLEOTIDE SEQUENCE</scope>
</reference>
<dbReference type="EMBL" id="LAZR01005330">
    <property type="protein sequence ID" value="KKN00824.1"/>
    <property type="molecule type" value="Genomic_DNA"/>
</dbReference>
<protein>
    <submittedName>
        <fullName evidence="1">Uncharacterized protein</fullName>
    </submittedName>
</protein>
<dbReference type="AlphaFoldDB" id="A0A0F9M585"/>
<evidence type="ECO:0000313" key="1">
    <source>
        <dbReference type="EMBL" id="KKN00824.1"/>
    </source>
</evidence>
<gene>
    <name evidence="1" type="ORF">LCGC14_1133940</name>
</gene>
<name>A0A0F9M585_9ZZZZ</name>